<dbReference type="PANTHER" id="PTHR28019">
    <property type="entry name" value="CELL MEMBRANE PROTEIN YLR413W-RELATED"/>
    <property type="match status" value="1"/>
</dbReference>
<name>A0AAN6VSP4_9PEZI</name>
<reference evidence="3" key="2">
    <citation type="submission" date="2023-05" db="EMBL/GenBank/DDBJ databases">
        <authorList>
            <consortium name="Lawrence Berkeley National Laboratory"/>
            <person name="Steindorff A."/>
            <person name="Hensen N."/>
            <person name="Bonometti L."/>
            <person name="Westerberg I."/>
            <person name="Brannstrom I.O."/>
            <person name="Guillou S."/>
            <person name="Cros-Aarteil S."/>
            <person name="Calhoun S."/>
            <person name="Haridas S."/>
            <person name="Kuo A."/>
            <person name="Mondo S."/>
            <person name="Pangilinan J."/>
            <person name="Riley R."/>
            <person name="Labutti K."/>
            <person name="Andreopoulos B."/>
            <person name="Lipzen A."/>
            <person name="Chen C."/>
            <person name="Yanf M."/>
            <person name="Daum C."/>
            <person name="Ng V."/>
            <person name="Clum A."/>
            <person name="Ohm R."/>
            <person name="Martin F."/>
            <person name="Silar P."/>
            <person name="Natvig D."/>
            <person name="Lalanne C."/>
            <person name="Gautier V."/>
            <person name="Ament-Velasquez S.L."/>
            <person name="Kruys A."/>
            <person name="Hutchinson M.I."/>
            <person name="Powell A.J."/>
            <person name="Barry K."/>
            <person name="Miller A.N."/>
            <person name="Grigoriev I.V."/>
            <person name="Debuchy R."/>
            <person name="Gladieux P."/>
            <person name="Thoren M.H."/>
            <person name="Johannesson H."/>
        </authorList>
    </citation>
    <scope>NUCLEOTIDE SEQUENCE</scope>
    <source>
        <strain evidence="3">CBS 538.74</strain>
    </source>
</reference>
<gene>
    <name evidence="3" type="ORF">C8A00DRAFT_41312</name>
</gene>
<dbReference type="AlphaFoldDB" id="A0AAN6VSP4"/>
<feature type="transmembrane region" description="Helical" evidence="2">
    <location>
        <begin position="200"/>
        <end position="225"/>
    </location>
</feature>
<dbReference type="InterPro" id="IPR052413">
    <property type="entry name" value="SUR7_domain"/>
</dbReference>
<comment type="caution">
    <text evidence="3">The sequence shown here is derived from an EMBL/GenBank/DDBJ whole genome shotgun (WGS) entry which is preliminary data.</text>
</comment>
<dbReference type="InterPro" id="IPR036259">
    <property type="entry name" value="MFS_trans_sf"/>
</dbReference>
<dbReference type="InterPro" id="IPR009571">
    <property type="entry name" value="SUR7/Rim9-like_fungi"/>
</dbReference>
<protein>
    <submittedName>
        <fullName evidence="3">Protein ECM7</fullName>
    </submittedName>
</protein>
<sequence>MRVTSAHMLRLPPVLCSFSALILVMLAFFAGNSPGVLDNYDIITVNTSGLGTHLANKDTARTAIHTRAIIDDDCGVLDRILGKCSPAAPDATATSAPPPAPSPVQDKVNNTANDISDALSKKLHDFYSLYALAACEGDFTADGNRRISTCYSYFSTESSNIPSLLLSSLDLDLNLSPSDVGLPSTLKSALDGLDTLLKAFAVMFCIGIGFTGLAFLSSIPALALSSDDGGNGYTWSVWSNLVFTSTALFFLVLGGLVAAIGAKVAEGRVNDLGEDVGVGAVAGTAWVSMAWAGIALMVGVLLYWVWRVVKLRHELRRAQREARMAEEEEGRPRPMPMEMDMPPPPMHILRGVR</sequence>
<feature type="region of interest" description="Disordered" evidence="1">
    <location>
        <begin position="321"/>
        <end position="340"/>
    </location>
</feature>
<keyword evidence="2" id="KW-1133">Transmembrane helix</keyword>
<feature type="region of interest" description="Disordered" evidence="1">
    <location>
        <begin position="88"/>
        <end position="109"/>
    </location>
</feature>
<feature type="transmembrane region" description="Helical" evidence="2">
    <location>
        <begin position="12"/>
        <end position="31"/>
    </location>
</feature>
<keyword evidence="2" id="KW-0472">Membrane</keyword>
<dbReference type="PANTHER" id="PTHR28019:SF7">
    <property type="entry name" value="SUR7 PROTEIN"/>
    <property type="match status" value="1"/>
</dbReference>
<dbReference type="GO" id="GO:0051285">
    <property type="term" value="C:cell cortex of cell tip"/>
    <property type="evidence" value="ECO:0007669"/>
    <property type="project" value="TreeGrafter"/>
</dbReference>
<evidence type="ECO:0000256" key="2">
    <source>
        <dbReference type="SAM" id="Phobius"/>
    </source>
</evidence>
<dbReference type="GO" id="GO:0005886">
    <property type="term" value="C:plasma membrane"/>
    <property type="evidence" value="ECO:0007669"/>
    <property type="project" value="InterPro"/>
</dbReference>
<dbReference type="Proteomes" id="UP001302745">
    <property type="component" value="Unassembled WGS sequence"/>
</dbReference>
<dbReference type="GO" id="GO:0031505">
    <property type="term" value="P:fungal-type cell wall organization"/>
    <property type="evidence" value="ECO:0007669"/>
    <property type="project" value="TreeGrafter"/>
</dbReference>
<proteinExistence type="predicted"/>
<feature type="transmembrane region" description="Helical" evidence="2">
    <location>
        <begin position="280"/>
        <end position="306"/>
    </location>
</feature>
<evidence type="ECO:0000256" key="1">
    <source>
        <dbReference type="SAM" id="MobiDB-lite"/>
    </source>
</evidence>
<dbReference type="EMBL" id="MU856873">
    <property type="protein sequence ID" value="KAK4156146.1"/>
    <property type="molecule type" value="Genomic_DNA"/>
</dbReference>
<dbReference type="Pfam" id="PF06687">
    <property type="entry name" value="SUR7"/>
    <property type="match status" value="1"/>
</dbReference>
<keyword evidence="4" id="KW-1185">Reference proteome</keyword>
<keyword evidence="2" id="KW-0812">Transmembrane</keyword>
<evidence type="ECO:0000313" key="3">
    <source>
        <dbReference type="EMBL" id="KAK4156146.1"/>
    </source>
</evidence>
<dbReference type="SUPFAM" id="SSF103473">
    <property type="entry name" value="MFS general substrate transporter"/>
    <property type="match status" value="1"/>
</dbReference>
<reference evidence="3" key="1">
    <citation type="journal article" date="2023" name="Mol. Phylogenet. Evol.">
        <title>Genome-scale phylogeny and comparative genomics of the fungal order Sordariales.</title>
        <authorList>
            <person name="Hensen N."/>
            <person name="Bonometti L."/>
            <person name="Westerberg I."/>
            <person name="Brannstrom I.O."/>
            <person name="Guillou S."/>
            <person name="Cros-Aarteil S."/>
            <person name="Calhoun S."/>
            <person name="Haridas S."/>
            <person name="Kuo A."/>
            <person name="Mondo S."/>
            <person name="Pangilinan J."/>
            <person name="Riley R."/>
            <person name="LaButti K."/>
            <person name="Andreopoulos B."/>
            <person name="Lipzen A."/>
            <person name="Chen C."/>
            <person name="Yan M."/>
            <person name="Daum C."/>
            <person name="Ng V."/>
            <person name="Clum A."/>
            <person name="Steindorff A."/>
            <person name="Ohm R.A."/>
            <person name="Martin F."/>
            <person name="Silar P."/>
            <person name="Natvig D.O."/>
            <person name="Lalanne C."/>
            <person name="Gautier V."/>
            <person name="Ament-Velasquez S.L."/>
            <person name="Kruys A."/>
            <person name="Hutchinson M.I."/>
            <person name="Powell A.J."/>
            <person name="Barry K."/>
            <person name="Miller A.N."/>
            <person name="Grigoriev I.V."/>
            <person name="Debuchy R."/>
            <person name="Gladieux P."/>
            <person name="Hiltunen Thoren M."/>
            <person name="Johannesson H."/>
        </authorList>
    </citation>
    <scope>NUCLEOTIDE SEQUENCE</scope>
    <source>
        <strain evidence="3">CBS 538.74</strain>
    </source>
</reference>
<evidence type="ECO:0000313" key="4">
    <source>
        <dbReference type="Proteomes" id="UP001302745"/>
    </source>
</evidence>
<accession>A0AAN6VSP4</accession>
<organism evidence="3 4">
    <name type="scientific">Chaetomidium leptoderma</name>
    <dbReference type="NCBI Taxonomy" id="669021"/>
    <lineage>
        <taxon>Eukaryota</taxon>
        <taxon>Fungi</taxon>
        <taxon>Dikarya</taxon>
        <taxon>Ascomycota</taxon>
        <taxon>Pezizomycotina</taxon>
        <taxon>Sordariomycetes</taxon>
        <taxon>Sordariomycetidae</taxon>
        <taxon>Sordariales</taxon>
        <taxon>Chaetomiaceae</taxon>
        <taxon>Chaetomidium</taxon>
    </lineage>
</organism>
<feature type="transmembrane region" description="Helical" evidence="2">
    <location>
        <begin position="237"/>
        <end position="260"/>
    </location>
</feature>